<dbReference type="InterPro" id="IPR037026">
    <property type="entry name" value="Vgr_OB-fold_dom_sf"/>
</dbReference>
<dbReference type="AlphaFoldDB" id="A0A0Q0WVY4"/>
<gene>
    <name evidence="2" type="ORF">RC62_276</name>
</gene>
<dbReference type="RefSeq" id="WP_082421258.1">
    <property type="nucleotide sequence ID" value="NZ_JRLF01000010.1"/>
</dbReference>
<name>A0A0Q0WVY4_9FLAO</name>
<dbReference type="Proteomes" id="UP000050443">
    <property type="component" value="Unassembled WGS sequence"/>
</dbReference>
<dbReference type="OrthoDB" id="727155at2"/>
<dbReference type="SUPFAM" id="SSF69255">
    <property type="entry name" value="gp5 N-terminal domain-like"/>
    <property type="match status" value="1"/>
</dbReference>
<evidence type="ECO:0000313" key="3">
    <source>
        <dbReference type="Proteomes" id="UP000050443"/>
    </source>
</evidence>
<dbReference type="EMBL" id="JRLF01000010">
    <property type="protein sequence ID" value="KQB40386.1"/>
    <property type="molecule type" value="Genomic_DNA"/>
</dbReference>
<dbReference type="Pfam" id="PF05954">
    <property type="entry name" value="Phage_GPD"/>
    <property type="match status" value="1"/>
</dbReference>
<feature type="domain" description="Gp5/Type VI secretion system Vgr protein OB-fold" evidence="1">
    <location>
        <begin position="376"/>
        <end position="456"/>
    </location>
</feature>
<organism evidence="2 3">
    <name type="scientific">Flavobacterium aquidurense</name>
    <dbReference type="NCBI Taxonomy" id="362413"/>
    <lineage>
        <taxon>Bacteria</taxon>
        <taxon>Pseudomonadati</taxon>
        <taxon>Bacteroidota</taxon>
        <taxon>Flavobacteriia</taxon>
        <taxon>Flavobacteriales</taxon>
        <taxon>Flavobacteriaceae</taxon>
        <taxon>Flavobacterium</taxon>
    </lineage>
</organism>
<evidence type="ECO:0000259" key="1">
    <source>
        <dbReference type="Pfam" id="PF04717"/>
    </source>
</evidence>
<dbReference type="SUPFAM" id="SSF69279">
    <property type="entry name" value="Phage tail proteins"/>
    <property type="match status" value="1"/>
</dbReference>
<sequence>MVTPKIIFGIDRKEISHFTTIELHQTINNHHHFKISVPHSVVEQPRAYTMQSAQKWLGGVLHIAFANNNNFLGIVTNIQYAQELGHVGSQIIISGFSKTILLESGLKLNSWENTNLQDIIEEVIKTAAGEQLQNNIQPEFGHTLEYQTQYVETDFQFIQRLAKQYNEWLYYDGEKLFFGKPITTTEFTKLIYNKDLYNLNISVQAVPTQFEAFSYNEDIGKLYQAKTRDEIEGFPRLGTDAITASQKLYATSSLEYGRIAAGDDMYLQTILQNRQQSAAAESNFITATSRNRSLRIGMSISIDAMQVKDKLAAYTSGQDINKINYETNEVGIYIITEITHKASDVGEYENSFKALPAKIRKLPEPNIAFPVAQMQQAEVVDNEDPRGQGRIRVKMLWQATNQQRTPWLRVMTPDAGTSGEVSTNRGMVFIPEVGDQVMLGFRYNDPNRPFVIGSLFNGRTGTGGNLKNNIKSIYTRTGSTITFDEGDSSILVKDPSGNTWFMDGKGNINVTAAKNITFNAGEDFIVNAGKNIKIGAGENMDYDAGNNISQIAGNDLTQIATGDINESGNNKTETLTDNYTRRSVESKQFAEKVDIISSSENMLLESSQNLVEINSAEKSNMF</sequence>
<dbReference type="InterPro" id="IPR006531">
    <property type="entry name" value="Gp5/Vgr_OB"/>
</dbReference>
<proteinExistence type="predicted"/>
<dbReference type="Pfam" id="PF04717">
    <property type="entry name" value="Phage_base_V"/>
    <property type="match status" value="1"/>
</dbReference>
<accession>A0A0Q0WVY4</accession>
<evidence type="ECO:0000313" key="2">
    <source>
        <dbReference type="EMBL" id="KQB40386.1"/>
    </source>
</evidence>
<protein>
    <submittedName>
        <fullName evidence="2">Vgr family protein</fullName>
    </submittedName>
</protein>
<comment type="caution">
    <text evidence="2">The sequence shown here is derived from an EMBL/GenBank/DDBJ whole genome shotgun (WGS) entry which is preliminary data.</text>
</comment>
<dbReference type="PATRIC" id="fig|362413.3.peg.263"/>
<dbReference type="STRING" id="362413.RC62_276"/>
<reference evidence="2 3" key="1">
    <citation type="submission" date="2014-09" db="EMBL/GenBank/DDBJ databases">
        <title>Genome sequence of Flavobacterium aquidurense RC62.</title>
        <authorList>
            <person name="Kim J.F."/>
            <person name="Kwak M.-J."/>
        </authorList>
    </citation>
    <scope>NUCLEOTIDE SEQUENCE [LARGE SCALE GENOMIC DNA]</scope>
    <source>
        <strain evidence="2 3">RC62</strain>
    </source>
</reference>
<dbReference type="SUPFAM" id="SSF69349">
    <property type="entry name" value="Phage fibre proteins"/>
    <property type="match status" value="1"/>
</dbReference>
<dbReference type="Gene3D" id="3.55.50.10">
    <property type="entry name" value="Baseplate protein-like domains"/>
    <property type="match status" value="1"/>
</dbReference>
<dbReference type="Gene3D" id="2.40.50.230">
    <property type="entry name" value="Gp5 N-terminal domain"/>
    <property type="match status" value="1"/>
</dbReference>